<name>A0A3M0Z1Y3_9BACT</name>
<gene>
    <name evidence="2" type="ORF">D6810_02155</name>
</gene>
<evidence type="ECO:0000313" key="2">
    <source>
        <dbReference type="EMBL" id="RMD77041.1"/>
    </source>
</evidence>
<dbReference type="Proteomes" id="UP000269410">
    <property type="component" value="Unassembled WGS sequence"/>
</dbReference>
<accession>A0A3M0Z1Y3</accession>
<keyword evidence="1" id="KW-0472">Membrane</keyword>
<evidence type="ECO:0008006" key="4">
    <source>
        <dbReference type="Google" id="ProtNLM"/>
    </source>
</evidence>
<keyword evidence="1" id="KW-0812">Transmembrane</keyword>
<keyword evidence="1" id="KW-1133">Transmembrane helix</keyword>
<feature type="transmembrane region" description="Helical" evidence="1">
    <location>
        <begin position="12"/>
        <end position="33"/>
    </location>
</feature>
<sequence length="463" mass="53559">MYISQVKFKKITIVFLLTLLILIAFFFVLNGLITTKYLGVELTVDELSLPVSKNQSIRFLFSRSIVQSDIEVLVDPKFDFSVRWFPKEIVIIPEKVLLNNQIYKVTIRGKIKDNLKREIVDFIEYEFKTRPYEFVFKRIDGSNETLVRSNLSDFKEQEVFKSQTIKKFDANRVLFAVIETMKSGFDRLIVKKFGGETIFQTTTDSKLIPSVSISDDSKYLMFLEQDAVRESGFTIPKSESRLKIYDINNNRFLKIPSDSNFSEVMESTFAPDSKTIILKKADGNYYLTNVSNLSKSTLLGRYTSFGGFDEKGQKILFTSYDPLYTYSSYPFIAIFSSNRKVNQINDGENYVTNPRFFKDGAILFASEYKSVEGTKGLMEIKMFKDGVTKSLARIDGYSLELPNVSDDYFYFSAERYTVENLLNYEKTRIFANESKPYHADTIIFNADGVLIKIFENCTDFRWI</sequence>
<organism evidence="2 3">
    <name type="scientific">Candidatus Dojkabacteria bacterium</name>
    <dbReference type="NCBI Taxonomy" id="2099670"/>
    <lineage>
        <taxon>Bacteria</taxon>
        <taxon>Candidatus Dojkabacteria</taxon>
    </lineage>
</organism>
<protein>
    <recommendedName>
        <fullName evidence="4">SbsA Ig-like domain-containing protein</fullName>
    </recommendedName>
</protein>
<dbReference type="EMBL" id="RFKV01000071">
    <property type="protein sequence ID" value="RMD77041.1"/>
    <property type="molecule type" value="Genomic_DNA"/>
</dbReference>
<reference evidence="2 3" key="1">
    <citation type="submission" date="2018-10" db="EMBL/GenBank/DDBJ databases">
        <title>Thermophilic Lithotrophy and Phototrophy in an Intertidal, Iron-rich, Geothermal Spring.</title>
        <authorList>
            <person name="Ward L.M."/>
            <person name="Idei A."/>
            <person name="Nakagawa M."/>
            <person name="Ueno Y."/>
            <person name="Fischer W."/>
            <person name="Mcglynn S.E."/>
        </authorList>
    </citation>
    <scope>NUCLEOTIDE SEQUENCE [LARGE SCALE GENOMIC DNA]</scope>
    <source>
        <strain evidence="2">J137</strain>
    </source>
</reference>
<evidence type="ECO:0000256" key="1">
    <source>
        <dbReference type="SAM" id="Phobius"/>
    </source>
</evidence>
<dbReference type="SUPFAM" id="SSF82171">
    <property type="entry name" value="DPP6 N-terminal domain-like"/>
    <property type="match status" value="1"/>
</dbReference>
<evidence type="ECO:0000313" key="3">
    <source>
        <dbReference type="Proteomes" id="UP000269410"/>
    </source>
</evidence>
<comment type="caution">
    <text evidence="2">The sequence shown here is derived from an EMBL/GenBank/DDBJ whole genome shotgun (WGS) entry which is preliminary data.</text>
</comment>
<dbReference type="AlphaFoldDB" id="A0A3M0Z1Y3"/>
<proteinExistence type="predicted"/>